<dbReference type="EMBL" id="AP026866">
    <property type="protein sequence ID" value="BDS06014.1"/>
    <property type="molecule type" value="Genomic_DNA"/>
</dbReference>
<dbReference type="InterPro" id="IPR018060">
    <property type="entry name" value="HTH_AraC"/>
</dbReference>
<dbReference type="AlphaFoldDB" id="A0AAT9FJ65"/>
<accession>A0AAT9FJ65</accession>
<dbReference type="GO" id="GO:0003700">
    <property type="term" value="F:DNA-binding transcription factor activity"/>
    <property type="evidence" value="ECO:0007669"/>
    <property type="project" value="InterPro"/>
</dbReference>
<name>A0AAT9FJ65_9BACT</name>
<feature type="domain" description="HTH araC/xylS-type" evidence="4">
    <location>
        <begin position="307"/>
        <end position="405"/>
    </location>
</feature>
<gene>
    <name evidence="5" type="ORF">NT6N_10540</name>
</gene>
<reference evidence="5" key="1">
    <citation type="submission" date="2024-07" db="EMBL/GenBank/DDBJ databases">
        <title>Complete genome sequence of Verrucomicrobiaceae bacterium NT6N.</title>
        <authorList>
            <person name="Huang C."/>
            <person name="Takami H."/>
            <person name="Hamasaki K."/>
        </authorList>
    </citation>
    <scope>NUCLEOTIDE SEQUENCE</scope>
    <source>
        <strain evidence="5">NT6N</strain>
    </source>
</reference>
<keyword evidence="3" id="KW-0804">Transcription</keyword>
<sequence length="405" mass="45249">MGIVYSPARMSLCPPIVGIRLPVWAGSTSTVLEGIHDYVRDSGVWRIVTDSDTFGEMEPREIGVGWQGEGLVLYRATEEELKDFKDRGIVVTLLSSEGPDAGFPRVIPDNVEAGRMAAKHLMGLGFENYAFIARGETLYKDLQNAPGTRVYARKRLEGFRQRLSENGHEVAVHLLPGFPLWEKNAWKDVEKAVAGFLETLPTPTGLFAGDDALAAVVLRAAERIGKVVPSELAVLGFGNDVHYCHANVPALTSIGYPGREAGYLAATMIERMLAGDDLQGEVREIKPEGLHVRDSTDVIAIRDPEVARLVRWIRRNAPKRAILVSELNDLSELSMTSIKERMREHLGHGPKEEVMKVRLHHLQYLLEETKMPLKEITKSMQFSSGHEMSRFFHRETGKRPSSYRQ</sequence>
<dbReference type="SUPFAM" id="SSF46689">
    <property type="entry name" value="Homeodomain-like"/>
    <property type="match status" value="1"/>
</dbReference>
<dbReference type="Gene3D" id="3.40.50.2300">
    <property type="match status" value="2"/>
</dbReference>
<dbReference type="InterPro" id="IPR046335">
    <property type="entry name" value="LacI/GalR-like_sensor"/>
</dbReference>
<dbReference type="SMART" id="SM00342">
    <property type="entry name" value="HTH_ARAC"/>
    <property type="match status" value="1"/>
</dbReference>
<dbReference type="PROSITE" id="PS01124">
    <property type="entry name" value="HTH_ARAC_FAMILY_2"/>
    <property type="match status" value="1"/>
</dbReference>
<dbReference type="Gene3D" id="1.10.10.60">
    <property type="entry name" value="Homeodomain-like"/>
    <property type="match status" value="1"/>
</dbReference>
<keyword evidence="1" id="KW-0805">Transcription regulation</keyword>
<dbReference type="Pfam" id="PF13377">
    <property type="entry name" value="Peripla_BP_3"/>
    <property type="match status" value="1"/>
</dbReference>
<dbReference type="InterPro" id="IPR028082">
    <property type="entry name" value="Peripla_BP_I"/>
</dbReference>
<dbReference type="Pfam" id="PF12833">
    <property type="entry name" value="HTH_18"/>
    <property type="match status" value="1"/>
</dbReference>
<protein>
    <submittedName>
        <fullName evidence="5">XylR family transcriptional regulator</fullName>
    </submittedName>
</protein>
<dbReference type="KEGG" id="osu:NT6N_10540"/>
<evidence type="ECO:0000256" key="3">
    <source>
        <dbReference type="ARBA" id="ARBA00023163"/>
    </source>
</evidence>
<dbReference type="GO" id="GO:0000976">
    <property type="term" value="F:transcription cis-regulatory region binding"/>
    <property type="evidence" value="ECO:0007669"/>
    <property type="project" value="TreeGrafter"/>
</dbReference>
<evidence type="ECO:0000256" key="1">
    <source>
        <dbReference type="ARBA" id="ARBA00023015"/>
    </source>
</evidence>
<dbReference type="InterPro" id="IPR009057">
    <property type="entry name" value="Homeodomain-like_sf"/>
</dbReference>
<dbReference type="PANTHER" id="PTHR30146:SF24">
    <property type="entry name" value="XYLOSE OPERON REGULATORY PROTEIN"/>
    <property type="match status" value="1"/>
</dbReference>
<evidence type="ECO:0000313" key="5">
    <source>
        <dbReference type="EMBL" id="BDS06014.1"/>
    </source>
</evidence>
<keyword evidence="2" id="KW-0238">DNA-binding</keyword>
<evidence type="ECO:0000256" key="2">
    <source>
        <dbReference type="ARBA" id="ARBA00023125"/>
    </source>
</evidence>
<evidence type="ECO:0000259" key="4">
    <source>
        <dbReference type="PROSITE" id="PS01124"/>
    </source>
</evidence>
<dbReference type="SUPFAM" id="SSF53822">
    <property type="entry name" value="Periplasmic binding protein-like I"/>
    <property type="match status" value="1"/>
</dbReference>
<dbReference type="PANTHER" id="PTHR30146">
    <property type="entry name" value="LACI-RELATED TRANSCRIPTIONAL REPRESSOR"/>
    <property type="match status" value="1"/>
</dbReference>
<organism evidence="5">
    <name type="scientific">Oceaniferula spumae</name>
    <dbReference type="NCBI Taxonomy" id="2979115"/>
    <lineage>
        <taxon>Bacteria</taxon>
        <taxon>Pseudomonadati</taxon>
        <taxon>Verrucomicrobiota</taxon>
        <taxon>Verrucomicrobiia</taxon>
        <taxon>Verrucomicrobiales</taxon>
        <taxon>Verrucomicrobiaceae</taxon>
        <taxon>Oceaniferula</taxon>
    </lineage>
</organism>
<proteinExistence type="predicted"/>